<organism evidence="2 3">
    <name type="scientific">Turnera subulata</name>
    <dbReference type="NCBI Taxonomy" id="218843"/>
    <lineage>
        <taxon>Eukaryota</taxon>
        <taxon>Viridiplantae</taxon>
        <taxon>Streptophyta</taxon>
        <taxon>Embryophyta</taxon>
        <taxon>Tracheophyta</taxon>
        <taxon>Spermatophyta</taxon>
        <taxon>Magnoliopsida</taxon>
        <taxon>eudicotyledons</taxon>
        <taxon>Gunneridae</taxon>
        <taxon>Pentapetalae</taxon>
        <taxon>rosids</taxon>
        <taxon>fabids</taxon>
        <taxon>Malpighiales</taxon>
        <taxon>Passifloraceae</taxon>
        <taxon>Turnera</taxon>
    </lineage>
</organism>
<dbReference type="EMBL" id="JAKUCV010003103">
    <property type="protein sequence ID" value="KAJ4840140.1"/>
    <property type="molecule type" value="Genomic_DNA"/>
</dbReference>
<comment type="caution">
    <text evidence="2">The sequence shown here is derived from an EMBL/GenBank/DDBJ whole genome shotgun (WGS) entry which is preliminary data.</text>
</comment>
<gene>
    <name evidence="2" type="ORF">Tsubulata_041845</name>
</gene>
<feature type="chain" id="PRO_5040453467" description="Bowman-Birk serine protease inhibitors family domain-containing protein" evidence="1">
    <location>
        <begin position="26"/>
        <end position="91"/>
    </location>
</feature>
<sequence length="91" mass="10012">MRKVNALILLLIPLFLLAIHTGVSGAGCRREFKIDNQTAECPIDNKCKYCCEAKALGYPVLAYGCLPNDKSVCFCEFVQGTCDHNPRGDCI</sequence>
<dbReference type="PROSITE" id="PS51257">
    <property type="entry name" value="PROKAR_LIPOPROTEIN"/>
    <property type="match status" value="1"/>
</dbReference>
<evidence type="ECO:0000313" key="3">
    <source>
        <dbReference type="Proteomes" id="UP001141552"/>
    </source>
</evidence>
<reference evidence="2" key="1">
    <citation type="submission" date="2022-02" db="EMBL/GenBank/DDBJ databases">
        <authorList>
            <person name="Henning P.M."/>
            <person name="McCubbin A.G."/>
            <person name="Shore J.S."/>
        </authorList>
    </citation>
    <scope>NUCLEOTIDE SEQUENCE</scope>
    <source>
        <strain evidence="2">F60SS</strain>
        <tissue evidence="2">Leaves</tissue>
    </source>
</reference>
<evidence type="ECO:0000256" key="1">
    <source>
        <dbReference type="SAM" id="SignalP"/>
    </source>
</evidence>
<keyword evidence="3" id="KW-1185">Reference proteome</keyword>
<feature type="signal peptide" evidence="1">
    <location>
        <begin position="1"/>
        <end position="25"/>
    </location>
</feature>
<reference evidence="2" key="2">
    <citation type="journal article" date="2023" name="Plants (Basel)">
        <title>Annotation of the Turnera subulata (Passifloraceae) Draft Genome Reveals the S-Locus Evolved after the Divergence of Turneroideae from Passifloroideae in a Stepwise Manner.</title>
        <authorList>
            <person name="Henning P.M."/>
            <person name="Roalson E.H."/>
            <person name="Mir W."/>
            <person name="McCubbin A.G."/>
            <person name="Shore J.S."/>
        </authorList>
    </citation>
    <scope>NUCLEOTIDE SEQUENCE</scope>
    <source>
        <strain evidence="2">F60SS</strain>
    </source>
</reference>
<proteinExistence type="predicted"/>
<dbReference type="Proteomes" id="UP001141552">
    <property type="component" value="Unassembled WGS sequence"/>
</dbReference>
<name>A0A9Q0G0M8_9ROSI</name>
<protein>
    <recommendedName>
        <fullName evidence="4">Bowman-Birk serine protease inhibitors family domain-containing protein</fullName>
    </recommendedName>
</protein>
<evidence type="ECO:0008006" key="4">
    <source>
        <dbReference type="Google" id="ProtNLM"/>
    </source>
</evidence>
<keyword evidence="1" id="KW-0732">Signal</keyword>
<evidence type="ECO:0000313" key="2">
    <source>
        <dbReference type="EMBL" id="KAJ4840140.1"/>
    </source>
</evidence>
<dbReference type="AlphaFoldDB" id="A0A9Q0G0M8"/>
<accession>A0A9Q0G0M8</accession>